<dbReference type="Proteomes" id="UP000629619">
    <property type="component" value="Unassembled WGS sequence"/>
</dbReference>
<feature type="compositionally biased region" description="Basic and acidic residues" evidence="1">
    <location>
        <begin position="9"/>
        <end position="19"/>
    </location>
</feature>
<evidence type="ECO:0000313" key="3">
    <source>
        <dbReference type="Proteomes" id="UP000629619"/>
    </source>
</evidence>
<reference evidence="2" key="1">
    <citation type="submission" date="2021-01" db="EMBL/GenBank/DDBJ databases">
        <title>Whole genome shotgun sequence of Actinoplanes siamensis NBRC 109076.</title>
        <authorList>
            <person name="Komaki H."/>
            <person name="Tamura T."/>
        </authorList>
    </citation>
    <scope>NUCLEOTIDE SEQUENCE</scope>
    <source>
        <strain evidence="2">NBRC 109076</strain>
    </source>
</reference>
<dbReference type="AlphaFoldDB" id="A0A919KBN8"/>
<organism evidence="2 3">
    <name type="scientific">Actinoplanes siamensis</name>
    <dbReference type="NCBI Taxonomy" id="1223317"/>
    <lineage>
        <taxon>Bacteria</taxon>
        <taxon>Bacillati</taxon>
        <taxon>Actinomycetota</taxon>
        <taxon>Actinomycetes</taxon>
        <taxon>Micromonosporales</taxon>
        <taxon>Micromonosporaceae</taxon>
        <taxon>Actinoplanes</taxon>
    </lineage>
</organism>
<proteinExistence type="predicted"/>
<name>A0A919KBN8_9ACTN</name>
<accession>A0A919KBN8</accession>
<gene>
    <name evidence="2" type="ORF">Asi03nite_00160</name>
</gene>
<evidence type="ECO:0000313" key="2">
    <source>
        <dbReference type="EMBL" id="GIF02478.1"/>
    </source>
</evidence>
<protein>
    <submittedName>
        <fullName evidence="2">Uncharacterized protein</fullName>
    </submittedName>
</protein>
<evidence type="ECO:0000256" key="1">
    <source>
        <dbReference type="SAM" id="MobiDB-lite"/>
    </source>
</evidence>
<feature type="region of interest" description="Disordered" evidence="1">
    <location>
        <begin position="90"/>
        <end position="119"/>
    </location>
</feature>
<feature type="region of interest" description="Disordered" evidence="1">
    <location>
        <begin position="1"/>
        <end position="20"/>
    </location>
</feature>
<sequence length="119" mass="12441">MRSPYGDFPPDHGTPDRAPRCASFVTGSLGDIDTGSSTVVDAVPAGLDGRRQAMILPAQRDRSAVRARVPSFSGPVTLDLVGPLVWTRPGEQHSRAARPLPRVRSGGPRATAGTAAQEG</sequence>
<dbReference type="EMBL" id="BOMW01000001">
    <property type="protein sequence ID" value="GIF02478.1"/>
    <property type="molecule type" value="Genomic_DNA"/>
</dbReference>
<comment type="caution">
    <text evidence="2">The sequence shown here is derived from an EMBL/GenBank/DDBJ whole genome shotgun (WGS) entry which is preliminary data.</text>
</comment>
<keyword evidence="3" id="KW-1185">Reference proteome</keyword>